<evidence type="ECO:0000313" key="3">
    <source>
        <dbReference type="Proteomes" id="UP000054845"/>
    </source>
</evidence>
<reference evidence="2 3" key="1">
    <citation type="submission" date="2014-09" db="EMBL/GenBank/DDBJ databases">
        <authorList>
            <person name="Magalhaes I.L.F."/>
            <person name="Oliveira U."/>
            <person name="Santos F.R."/>
            <person name="Vidigal T.H.D.A."/>
            <person name="Brescovit A.D."/>
            <person name="Santos A.J."/>
        </authorList>
    </citation>
    <scope>NUCLEOTIDE SEQUENCE [LARGE SCALE GENOMIC DNA]</scope>
</reference>
<dbReference type="EMBL" id="CCYA01000240">
    <property type="protein sequence ID" value="CEH14222.1"/>
    <property type="molecule type" value="Genomic_DNA"/>
</dbReference>
<keyword evidence="1" id="KW-0812">Transmembrane</keyword>
<sequence length="101" mass="11309">MALKCDTIISATPLDNRLDPTQHPLATTVEQLRRRSVWLCPCVYLVVTVTSMCLRALNASRDMRHCHHTESCHPDTLGGGILMIARVPLRSSCTVHWGRLC</sequence>
<keyword evidence="3" id="KW-1185">Reference proteome</keyword>
<protein>
    <submittedName>
        <fullName evidence="2">Uncharacterized protein</fullName>
    </submittedName>
</protein>
<evidence type="ECO:0000313" key="2">
    <source>
        <dbReference type="EMBL" id="CEH14222.1"/>
    </source>
</evidence>
<proteinExistence type="predicted"/>
<keyword evidence="1" id="KW-0472">Membrane</keyword>
<evidence type="ECO:0000256" key="1">
    <source>
        <dbReference type="SAM" id="Phobius"/>
    </source>
</evidence>
<name>A0A0P1BEC9_9BASI</name>
<accession>A0A0P1BEC9</accession>
<dbReference type="Proteomes" id="UP000054845">
    <property type="component" value="Unassembled WGS sequence"/>
</dbReference>
<feature type="transmembrane region" description="Helical" evidence="1">
    <location>
        <begin position="36"/>
        <end position="57"/>
    </location>
</feature>
<dbReference type="AlphaFoldDB" id="A0A0P1BEC9"/>
<keyword evidence="1" id="KW-1133">Transmembrane helix</keyword>
<organism evidence="2 3">
    <name type="scientific">Ceraceosorus bombacis</name>
    <dbReference type="NCBI Taxonomy" id="401625"/>
    <lineage>
        <taxon>Eukaryota</taxon>
        <taxon>Fungi</taxon>
        <taxon>Dikarya</taxon>
        <taxon>Basidiomycota</taxon>
        <taxon>Ustilaginomycotina</taxon>
        <taxon>Exobasidiomycetes</taxon>
        <taxon>Ceraceosorales</taxon>
        <taxon>Ceraceosoraceae</taxon>
        <taxon>Ceraceosorus</taxon>
    </lineage>
</organism>